<dbReference type="GO" id="GO:0006260">
    <property type="term" value="P:DNA replication"/>
    <property type="evidence" value="ECO:0007669"/>
    <property type="project" value="UniProtKB-KW"/>
</dbReference>
<comment type="similarity">
    <text evidence="1 8">Belongs to the DNA polymerase type-B family.</text>
</comment>
<feature type="region of interest" description="Disordered" evidence="10">
    <location>
        <begin position="1127"/>
        <end position="1150"/>
    </location>
</feature>
<feature type="transmembrane region" description="Helical" evidence="11">
    <location>
        <begin position="1015"/>
        <end position="1035"/>
    </location>
</feature>
<dbReference type="InterPro" id="IPR017964">
    <property type="entry name" value="DNA-dir_DNA_pol_B_CS"/>
</dbReference>
<dbReference type="RefSeq" id="YP_009379207.1">
    <property type="nucleotide sequence ID" value="NC_034928.1"/>
</dbReference>
<feature type="region of interest" description="Disordered" evidence="10">
    <location>
        <begin position="1055"/>
        <end position="1098"/>
    </location>
</feature>
<keyword evidence="11" id="KW-0812">Transmembrane</keyword>
<dbReference type="InterPro" id="IPR004868">
    <property type="entry name" value="DNA-dir_DNA_pol_B_mt/vir"/>
</dbReference>
<proteinExistence type="inferred from homology"/>
<comment type="catalytic activity">
    <reaction evidence="7 8">
        <text>DNA(n) + a 2'-deoxyribonucleoside 5'-triphosphate = DNA(n+1) + diphosphate</text>
        <dbReference type="Rhea" id="RHEA:22508"/>
        <dbReference type="Rhea" id="RHEA-COMP:17339"/>
        <dbReference type="Rhea" id="RHEA-COMP:17340"/>
        <dbReference type="ChEBI" id="CHEBI:33019"/>
        <dbReference type="ChEBI" id="CHEBI:61560"/>
        <dbReference type="ChEBI" id="CHEBI:173112"/>
        <dbReference type="EC" id="2.7.7.7"/>
    </reaction>
</comment>
<dbReference type="EMBL" id="KY457237">
    <property type="protein sequence ID" value="ARQ27101.1"/>
    <property type="molecule type" value="Genomic_DNA"/>
</dbReference>
<evidence type="ECO:0000256" key="8">
    <source>
        <dbReference type="RuleBase" id="RU000442"/>
    </source>
</evidence>
<dbReference type="PANTHER" id="PTHR33568:SF3">
    <property type="entry name" value="DNA-DIRECTED DNA POLYMERASE"/>
    <property type="match status" value="1"/>
</dbReference>
<dbReference type="InterPro" id="IPR012337">
    <property type="entry name" value="RNaseH-like_sf"/>
</dbReference>
<evidence type="ECO:0000256" key="10">
    <source>
        <dbReference type="SAM" id="MobiDB-lite"/>
    </source>
</evidence>
<feature type="compositionally biased region" description="Basic and acidic residues" evidence="10">
    <location>
        <begin position="1077"/>
        <end position="1093"/>
    </location>
</feature>
<evidence type="ECO:0000256" key="11">
    <source>
        <dbReference type="SAM" id="Phobius"/>
    </source>
</evidence>
<name>A0A1X9QGX7_9LECA</name>
<dbReference type="SUPFAM" id="SSF56672">
    <property type="entry name" value="DNA/RNA polymerases"/>
    <property type="match status" value="1"/>
</dbReference>
<dbReference type="Gene3D" id="3.90.1600.10">
    <property type="entry name" value="Palm domain of DNA polymerase"/>
    <property type="match status" value="2"/>
</dbReference>
<feature type="compositionally biased region" description="Basic and acidic residues" evidence="10">
    <location>
        <begin position="1061"/>
        <end position="1070"/>
    </location>
</feature>
<protein>
    <recommendedName>
        <fullName evidence="8">DNA polymerase</fullName>
        <ecNumber evidence="8">2.7.7.7</ecNumber>
    </recommendedName>
</protein>
<dbReference type="GeneID" id="32957509"/>
<evidence type="ECO:0000256" key="7">
    <source>
        <dbReference type="ARBA" id="ARBA00049244"/>
    </source>
</evidence>
<keyword evidence="2 8" id="KW-0808">Transferase</keyword>
<evidence type="ECO:0000256" key="2">
    <source>
        <dbReference type="ARBA" id="ARBA00022679"/>
    </source>
</evidence>
<dbReference type="SMART" id="SM00486">
    <property type="entry name" value="POLBc"/>
    <property type="match status" value="1"/>
</dbReference>
<feature type="transmembrane region" description="Helical" evidence="11">
    <location>
        <begin position="957"/>
        <end position="976"/>
    </location>
</feature>
<dbReference type="PANTHER" id="PTHR33568">
    <property type="entry name" value="DNA POLYMERASE"/>
    <property type="match status" value="1"/>
</dbReference>
<organism evidence="13">
    <name type="scientific">Leptogium hirsutum</name>
    <dbReference type="NCBI Taxonomy" id="1486872"/>
    <lineage>
        <taxon>Eukaryota</taxon>
        <taxon>Fungi</taxon>
        <taxon>Dikarya</taxon>
        <taxon>Ascomycota</taxon>
        <taxon>Pezizomycotina</taxon>
        <taxon>Lecanoromycetes</taxon>
        <taxon>OSLEUM clade</taxon>
        <taxon>Lecanoromycetidae</taxon>
        <taxon>Peltigerales</taxon>
        <taxon>Collematineae</taxon>
        <taxon>Collemataceae</taxon>
        <taxon>Leptogium</taxon>
    </lineage>
</organism>
<keyword evidence="13" id="KW-0496">Mitochondrion</keyword>
<dbReference type="InterPro" id="IPR036397">
    <property type="entry name" value="RNaseH_sf"/>
</dbReference>
<dbReference type="GO" id="GO:0003677">
    <property type="term" value="F:DNA binding"/>
    <property type="evidence" value="ECO:0007669"/>
    <property type="project" value="UniProtKB-KW"/>
</dbReference>
<dbReference type="EC" id="2.7.7.7" evidence="8"/>
<dbReference type="PROSITE" id="PS00116">
    <property type="entry name" value="DNA_POLYMERASE_B"/>
    <property type="match status" value="1"/>
</dbReference>
<keyword evidence="11" id="KW-0472">Membrane</keyword>
<evidence type="ECO:0000256" key="1">
    <source>
        <dbReference type="ARBA" id="ARBA00005755"/>
    </source>
</evidence>
<evidence type="ECO:0000256" key="9">
    <source>
        <dbReference type="SAM" id="Coils"/>
    </source>
</evidence>
<dbReference type="SUPFAM" id="SSF53098">
    <property type="entry name" value="Ribonuclease H-like"/>
    <property type="match status" value="1"/>
</dbReference>
<keyword evidence="9" id="KW-0175">Coiled coil</keyword>
<evidence type="ECO:0000256" key="5">
    <source>
        <dbReference type="ARBA" id="ARBA00022932"/>
    </source>
</evidence>
<dbReference type="InterPro" id="IPR006172">
    <property type="entry name" value="DNA-dir_DNA_pol_B"/>
</dbReference>
<reference evidence="13" key="1">
    <citation type="submission" date="2017-01" db="EMBL/GenBank/DDBJ databases">
        <title>The complete mitochondrial genome of the lichenized fungus Leptogium hirsutum.</title>
        <authorList>
            <person name="Lee R.D."/>
            <person name="Keepers K.G."/>
            <person name="Pogoda C.S."/>
            <person name="Tripp E.A."/>
            <person name="Lendemer J.C."/>
            <person name="Kane N.C."/>
        </authorList>
    </citation>
    <scope>NUCLEOTIDE SEQUENCE</scope>
</reference>
<keyword evidence="5 8" id="KW-0239">DNA-directed DNA polymerase</keyword>
<dbReference type="InterPro" id="IPR043502">
    <property type="entry name" value="DNA/RNA_pol_sf"/>
</dbReference>
<dbReference type="Gene3D" id="1.10.287.690">
    <property type="entry name" value="Helix hairpin bin"/>
    <property type="match status" value="1"/>
</dbReference>
<evidence type="ECO:0000313" key="13">
    <source>
        <dbReference type="EMBL" id="ARQ27101.1"/>
    </source>
</evidence>
<geneLocation type="mitochondrion" evidence="13"/>
<keyword evidence="4 8" id="KW-0235">DNA replication</keyword>
<keyword evidence="6 8" id="KW-0238">DNA-binding</keyword>
<dbReference type="Pfam" id="PF03175">
    <property type="entry name" value="DNA_pol_B_2"/>
    <property type="match status" value="1"/>
</dbReference>
<keyword evidence="3 8" id="KW-0548">Nucleotidyltransferase</keyword>
<dbReference type="InterPro" id="IPR023211">
    <property type="entry name" value="DNA_pol_palm_dom_sf"/>
</dbReference>
<accession>A0A1X9QGX7</accession>
<feature type="compositionally biased region" description="Polar residues" evidence="10">
    <location>
        <begin position="1135"/>
        <end position="1150"/>
    </location>
</feature>
<evidence type="ECO:0000256" key="3">
    <source>
        <dbReference type="ARBA" id="ARBA00022695"/>
    </source>
</evidence>
<dbReference type="Gene3D" id="3.30.420.10">
    <property type="entry name" value="Ribonuclease H-like superfamily/Ribonuclease H"/>
    <property type="match status" value="1"/>
</dbReference>
<sequence length="1326" mass="154809">MDKVNLYIDNVYTVYVKVRYDRDNFFMVGNQFGFKFSSENSYEVLFYNIKIRLEEYFGYYNLVDEDIVYVQVSFRLLDKMIYSDLFIDKNKLVNMTYTEKRDTLDLIVTPTAINEDGLGKCLPVVLDNNNMIKEVNIIIKDVKFNFLDIIIEMTKYIKKSHSDVITSFDKDYKFYYIKGNINYILVVKQIDQHNVEKLKYSTNGVLLSRIIDSFYGDTLIRHKGLETMYIENNNVIKIKKLIKFNHLNRYKIKKLGWLPNPNIGVIDAETYISNSDVAKIYALGFKTNLKTKPVIYYIDKNNYDSSSLLLQMIDELLRPKYSDITFYCHNLGGFDVIFIYSILNTYNEYCCNDNNKYNLKATFRDDKIIKLIIKKGNNSLTILDSYCMLVNKLEKLAEDFCVSTQKSVFPYKFSLENNLFYKGHTPDIKFYNDLSNKDYNKIYQEEWVFKDETIKYLKNDLNCLYEIIVNANNQVFNDYKINMNESVTISGLAMKIYLNKYYNDNIPMINKPSIYKDIKQGYYGGITEVYKPYGENLFYYDVNSLYPFVALNDMPGLSCEKLTYYKDNMDISELFGFFYCKIESPKDLYLGLLPVRVNSEIEFPLGKWEGWYFSEQLKFAKENGYIIKVLKGYNFNREKDVFKDYINKVYEIKCNPVNQSQKTMAKSLLNNLLGRFGINLEKPVTKILNSNEFNSKMLIHKIMSYKQISENKYLVSYTPKLDYEIINSHGLDFIKIVNKFKDKELPSMNTTSVALSAATTAYARIHISKLKLGILKQNGELYYSDTDSIVTNIKLPDNLVNAKKLGLLKLEHKLDEAIFISNKLYWMRDIDDKSYVKSKSNLSGSLDRSDFIKLLNNQNINTAVKRQSKIYWDQGYVDIENKNITITSNSFTKRNKIYDNNNMCINTKPIIINEIDKSLILYYYNKNLIIYTIMIKYLIIIPKDLDLIISDLDKVKFVLDLIIYTLSIKDLVIYIFKANYLIIKIDTYKPGKLFNIKKYFKRIFSLKINNDLRNLFIYLFLLLIIPVSLAAYFLISVEKEENDFSLVQDLNSEDLSSSDHNNTKDLKQVKSPEPLESEIKSSDSDVKSTEPEVKLSASEDSNNKYIGLEDIRYLWYERNAKVDLLEEENSKDPKSISTSPTYTNNSLSNSPLVNTEVTNKEHNPPFSPFTPNTLKELNLEISNTEAAIKDLTNNINDNKLDLQDKEKLENLLEQQQYLVDQHKNHLESISTLKEESLDNVEDKIKIAEDLESQINLLKQNLIDFKDKLSKDQKDKSLWKKGLSAEDISAVEKCVLYHPQLEQRKNKKSNNFGFPDSSLHIGELGFV</sequence>
<dbReference type="GO" id="GO:0003887">
    <property type="term" value="F:DNA-directed DNA polymerase activity"/>
    <property type="evidence" value="ECO:0007669"/>
    <property type="project" value="UniProtKB-KW"/>
</dbReference>
<keyword evidence="11" id="KW-1133">Transmembrane helix</keyword>
<evidence type="ECO:0000259" key="12">
    <source>
        <dbReference type="Pfam" id="PF03175"/>
    </source>
</evidence>
<feature type="coiled-coil region" evidence="9">
    <location>
        <begin position="1174"/>
        <end position="1267"/>
    </location>
</feature>
<evidence type="ECO:0000256" key="4">
    <source>
        <dbReference type="ARBA" id="ARBA00022705"/>
    </source>
</evidence>
<feature type="domain" description="DNA-directed DNA polymerase family B mitochondria/virus" evidence="12">
    <location>
        <begin position="320"/>
        <end position="768"/>
    </location>
</feature>
<dbReference type="GO" id="GO:0000166">
    <property type="term" value="F:nucleotide binding"/>
    <property type="evidence" value="ECO:0007669"/>
    <property type="project" value="InterPro"/>
</dbReference>
<evidence type="ECO:0000256" key="6">
    <source>
        <dbReference type="ARBA" id="ARBA00023125"/>
    </source>
</evidence>